<keyword evidence="1" id="KW-1133">Transmembrane helix</keyword>
<feature type="transmembrane region" description="Helical" evidence="1">
    <location>
        <begin position="224"/>
        <end position="242"/>
    </location>
</feature>
<comment type="caution">
    <text evidence="2">The sequence shown here is derived from an EMBL/GenBank/DDBJ whole genome shotgun (WGS) entry which is preliminary data.</text>
</comment>
<accession>A0ABN0Z5V1</accession>
<dbReference type="RefSeq" id="WP_343751516.1">
    <property type="nucleotide sequence ID" value="NZ_BAAADM010000023.1"/>
</dbReference>
<name>A0ABN0Z5V1_9BACI</name>
<reference evidence="2 3" key="1">
    <citation type="journal article" date="2019" name="Int. J. Syst. Evol. Microbiol.">
        <title>The Global Catalogue of Microorganisms (GCM) 10K type strain sequencing project: providing services to taxonomists for standard genome sequencing and annotation.</title>
        <authorList>
            <consortium name="The Broad Institute Genomics Platform"/>
            <consortium name="The Broad Institute Genome Sequencing Center for Infectious Disease"/>
            <person name="Wu L."/>
            <person name="Ma J."/>
        </authorList>
    </citation>
    <scope>NUCLEOTIDE SEQUENCE [LARGE SCALE GENOMIC DNA]</scope>
    <source>
        <strain evidence="2 3">JCM 12149</strain>
    </source>
</reference>
<gene>
    <name evidence="2" type="ORF">GCM10008983_09520</name>
</gene>
<feature type="transmembrane region" description="Helical" evidence="1">
    <location>
        <begin position="121"/>
        <end position="147"/>
    </location>
</feature>
<keyword evidence="3" id="KW-1185">Reference proteome</keyword>
<protein>
    <submittedName>
        <fullName evidence="2">Zinc ribbon domain-containing protein</fullName>
    </submittedName>
</protein>
<feature type="transmembrane region" description="Helical" evidence="1">
    <location>
        <begin position="79"/>
        <end position="101"/>
    </location>
</feature>
<proteinExistence type="predicted"/>
<evidence type="ECO:0000313" key="3">
    <source>
        <dbReference type="Proteomes" id="UP001501459"/>
    </source>
</evidence>
<feature type="transmembrane region" description="Helical" evidence="1">
    <location>
        <begin position="168"/>
        <end position="186"/>
    </location>
</feature>
<sequence>MLTCPQCGHEQESGKFCGVCGTPFETTAGEPQQAATNAAGAAGGNAASQTATDHLNQYGHYCLALLKNPGAAFQKTEDAFVHGLMSLVLYAITFALSIYTLMNTLAQQSFGNLAVGDDVSLPFFLINSRLVLFTAVFIAVSFVGLLVMSKADQNQDTAKRLTTHYGGLSVPFSAVNVLAILTGLMTSIKLTIVLYVVSLLSFLLFIPSLVVYEKATQVNRNGKTIYAALAVVLIIVIADYVVGKSFMLEYLERLDRLTAKF</sequence>
<dbReference type="EMBL" id="BAAADM010000023">
    <property type="protein sequence ID" value="GAA0435028.1"/>
    <property type="molecule type" value="Genomic_DNA"/>
</dbReference>
<keyword evidence="1" id="KW-0472">Membrane</keyword>
<organism evidence="2 3">
    <name type="scientific">Lentibacillus halophilus</name>
    <dbReference type="NCBI Taxonomy" id="295065"/>
    <lineage>
        <taxon>Bacteria</taxon>
        <taxon>Bacillati</taxon>
        <taxon>Bacillota</taxon>
        <taxon>Bacilli</taxon>
        <taxon>Bacillales</taxon>
        <taxon>Bacillaceae</taxon>
        <taxon>Lentibacillus</taxon>
    </lineage>
</organism>
<feature type="transmembrane region" description="Helical" evidence="1">
    <location>
        <begin position="192"/>
        <end position="212"/>
    </location>
</feature>
<evidence type="ECO:0000256" key="1">
    <source>
        <dbReference type="SAM" id="Phobius"/>
    </source>
</evidence>
<evidence type="ECO:0000313" key="2">
    <source>
        <dbReference type="EMBL" id="GAA0435028.1"/>
    </source>
</evidence>
<dbReference type="Proteomes" id="UP001501459">
    <property type="component" value="Unassembled WGS sequence"/>
</dbReference>
<keyword evidence="1" id="KW-0812">Transmembrane</keyword>